<accession>A0ABR6BIT7</accession>
<name>A0ABR6BIT7_9PSEU</name>
<evidence type="ECO:0000313" key="1">
    <source>
        <dbReference type="EMBL" id="MBA8926802.1"/>
    </source>
</evidence>
<sequence length="86" mass="9569">MSTDKRTVPAELVQGPEDGRILRLSLGPDGPITELVITARIGYDQTLPVGQLPPMLHYRRAHQRRRGGWVYLFAGIRHLTAGDATH</sequence>
<dbReference type="EMBL" id="JACJID010000003">
    <property type="protein sequence ID" value="MBA8926802.1"/>
    <property type="molecule type" value="Genomic_DNA"/>
</dbReference>
<evidence type="ECO:0000313" key="2">
    <source>
        <dbReference type="Proteomes" id="UP000517916"/>
    </source>
</evidence>
<reference evidence="1 2" key="1">
    <citation type="submission" date="2020-08" db="EMBL/GenBank/DDBJ databases">
        <title>Genomic Encyclopedia of Archaeal and Bacterial Type Strains, Phase II (KMG-II): from individual species to whole genera.</title>
        <authorList>
            <person name="Goeker M."/>
        </authorList>
    </citation>
    <scope>NUCLEOTIDE SEQUENCE [LARGE SCALE GENOMIC DNA]</scope>
    <source>
        <strain evidence="1 2">DSM 43850</strain>
    </source>
</reference>
<keyword evidence="2" id="KW-1185">Reference proteome</keyword>
<dbReference type="RefSeq" id="WP_182838016.1">
    <property type="nucleotide sequence ID" value="NZ_BAAABQ010000091.1"/>
</dbReference>
<organism evidence="1 2">
    <name type="scientific">Kutzneria viridogrisea</name>
    <dbReference type="NCBI Taxonomy" id="47990"/>
    <lineage>
        <taxon>Bacteria</taxon>
        <taxon>Bacillati</taxon>
        <taxon>Actinomycetota</taxon>
        <taxon>Actinomycetes</taxon>
        <taxon>Pseudonocardiales</taxon>
        <taxon>Pseudonocardiaceae</taxon>
        <taxon>Kutzneria</taxon>
    </lineage>
</organism>
<protein>
    <submittedName>
        <fullName evidence="1">Uncharacterized protein</fullName>
    </submittedName>
</protein>
<proteinExistence type="predicted"/>
<dbReference type="Proteomes" id="UP000517916">
    <property type="component" value="Unassembled WGS sequence"/>
</dbReference>
<comment type="caution">
    <text evidence="1">The sequence shown here is derived from an EMBL/GenBank/DDBJ whole genome shotgun (WGS) entry which is preliminary data.</text>
</comment>
<gene>
    <name evidence="1" type="ORF">BC739_004008</name>
</gene>